<evidence type="ECO:0000313" key="3">
    <source>
        <dbReference type="Proteomes" id="UP000230750"/>
    </source>
</evidence>
<protein>
    <submittedName>
        <fullName evidence="2">Putative liprin-beta-1-like</fullName>
    </submittedName>
</protein>
<dbReference type="GO" id="GO:0048786">
    <property type="term" value="C:presynaptic active zone"/>
    <property type="evidence" value="ECO:0007669"/>
    <property type="project" value="TreeGrafter"/>
</dbReference>
<name>A0A2G8K5L3_STIJA</name>
<gene>
    <name evidence="2" type="ORF">BSL78_19847</name>
</gene>
<dbReference type="STRING" id="307972.A0A2G8K5L3"/>
<keyword evidence="1" id="KW-0677">Repeat</keyword>
<dbReference type="Proteomes" id="UP000230750">
    <property type="component" value="Unassembled WGS sequence"/>
</dbReference>
<dbReference type="EMBL" id="MRZV01000861">
    <property type="protein sequence ID" value="PIK43304.1"/>
    <property type="molecule type" value="Genomic_DNA"/>
</dbReference>
<dbReference type="PANTHER" id="PTHR12587:SF14">
    <property type="entry name" value="AT31531P"/>
    <property type="match status" value="1"/>
</dbReference>
<dbReference type="InterPro" id="IPR013761">
    <property type="entry name" value="SAM/pointed_sf"/>
</dbReference>
<dbReference type="PANTHER" id="PTHR12587">
    <property type="entry name" value="LAR INTERACTING PROTEIN LIP -RELATED PROTEIN"/>
    <property type="match status" value="1"/>
</dbReference>
<accession>A0A2G8K5L3</accession>
<evidence type="ECO:0000256" key="1">
    <source>
        <dbReference type="ARBA" id="ARBA00022737"/>
    </source>
</evidence>
<dbReference type="GO" id="GO:0007528">
    <property type="term" value="P:neuromuscular junction development"/>
    <property type="evidence" value="ECO:0007669"/>
    <property type="project" value="TreeGrafter"/>
</dbReference>
<keyword evidence="3" id="KW-1185">Reference proteome</keyword>
<evidence type="ECO:0000313" key="2">
    <source>
        <dbReference type="EMBL" id="PIK43304.1"/>
    </source>
</evidence>
<organism evidence="2 3">
    <name type="scientific">Stichopus japonicus</name>
    <name type="common">Sea cucumber</name>
    <dbReference type="NCBI Taxonomy" id="307972"/>
    <lineage>
        <taxon>Eukaryota</taxon>
        <taxon>Metazoa</taxon>
        <taxon>Echinodermata</taxon>
        <taxon>Eleutherozoa</taxon>
        <taxon>Echinozoa</taxon>
        <taxon>Holothuroidea</taxon>
        <taxon>Aspidochirotacea</taxon>
        <taxon>Aspidochirotida</taxon>
        <taxon>Stichopodidae</taxon>
        <taxon>Apostichopus</taxon>
    </lineage>
</organism>
<comment type="caution">
    <text evidence="2">The sequence shown here is derived from an EMBL/GenBank/DDBJ whole genome shotgun (WGS) entry which is preliminary data.</text>
</comment>
<dbReference type="OrthoDB" id="6516566at2759"/>
<proteinExistence type="predicted"/>
<reference evidence="2 3" key="1">
    <citation type="journal article" date="2017" name="PLoS Biol.">
        <title>The sea cucumber genome provides insights into morphological evolution and visceral regeneration.</title>
        <authorList>
            <person name="Zhang X."/>
            <person name="Sun L."/>
            <person name="Yuan J."/>
            <person name="Sun Y."/>
            <person name="Gao Y."/>
            <person name="Zhang L."/>
            <person name="Li S."/>
            <person name="Dai H."/>
            <person name="Hamel J.F."/>
            <person name="Liu C."/>
            <person name="Yu Y."/>
            <person name="Liu S."/>
            <person name="Lin W."/>
            <person name="Guo K."/>
            <person name="Jin S."/>
            <person name="Xu P."/>
            <person name="Storey K.B."/>
            <person name="Huan P."/>
            <person name="Zhang T."/>
            <person name="Zhou Y."/>
            <person name="Zhang J."/>
            <person name="Lin C."/>
            <person name="Li X."/>
            <person name="Xing L."/>
            <person name="Huo D."/>
            <person name="Sun M."/>
            <person name="Wang L."/>
            <person name="Mercier A."/>
            <person name="Li F."/>
            <person name="Yang H."/>
            <person name="Xiang J."/>
        </authorList>
    </citation>
    <scope>NUCLEOTIDE SEQUENCE [LARGE SCALE GENOMIC DNA]</scope>
    <source>
        <strain evidence="2">Shaxun</strain>
        <tissue evidence="2">Muscle</tissue>
    </source>
</reference>
<dbReference type="InterPro" id="IPR029515">
    <property type="entry name" value="Liprin"/>
</dbReference>
<dbReference type="Gene3D" id="1.10.150.50">
    <property type="entry name" value="Transcription Factor, Ets-1"/>
    <property type="match status" value="1"/>
</dbReference>
<sequence length="221" mass="24804">MRMVQKLCFGPIIESWIGYGRLICQNTLQILEEVEYGGLMTLENRFTAETLATLLSIPASKTLLRRHLGTHFMSLCGHDIQHAKRIAEKSVGFMPLNVIGKVKPKKRSFGARKRRGMEDEDFLCPMEEPLPVPLTSVKPQITAANNNTQPQPGHGNYKVEVRSAERVHKQADEILLDGPEMEENTTTEIGAFSAELNTLTLNNTLSLFRSRVLANLRTMSI</sequence>
<dbReference type="AlphaFoldDB" id="A0A2G8K5L3"/>